<accession>A0A5D0QXL3</accession>
<keyword evidence="2" id="KW-1185">Reference proteome</keyword>
<dbReference type="Proteomes" id="UP000324358">
    <property type="component" value="Unassembled WGS sequence"/>
</dbReference>
<reference evidence="1 2" key="1">
    <citation type="submission" date="2019-08" db="EMBL/GenBank/DDBJ databases">
        <title>Genomes of Antarctic Bizionia species.</title>
        <authorList>
            <person name="Bowman J.P."/>
        </authorList>
    </citation>
    <scope>NUCLEOTIDE SEQUENCE [LARGE SCALE GENOMIC DNA]</scope>
    <source>
        <strain evidence="1 2">APA-1</strain>
    </source>
</reference>
<organism evidence="1 2">
    <name type="scientific">Bizionia algoritergicola</name>
    <dbReference type="NCBI Taxonomy" id="291187"/>
    <lineage>
        <taxon>Bacteria</taxon>
        <taxon>Pseudomonadati</taxon>
        <taxon>Bacteroidota</taxon>
        <taxon>Flavobacteriia</taxon>
        <taxon>Flavobacteriales</taxon>
        <taxon>Flavobacteriaceae</taxon>
        <taxon>Bizionia</taxon>
    </lineage>
</organism>
<comment type="caution">
    <text evidence="1">The sequence shown here is derived from an EMBL/GenBank/DDBJ whole genome shotgun (WGS) entry which is preliminary data.</text>
</comment>
<evidence type="ECO:0008006" key="3">
    <source>
        <dbReference type="Google" id="ProtNLM"/>
    </source>
</evidence>
<evidence type="ECO:0000313" key="2">
    <source>
        <dbReference type="Proteomes" id="UP000324358"/>
    </source>
</evidence>
<dbReference type="GO" id="GO:0070063">
    <property type="term" value="F:RNA polymerase binding"/>
    <property type="evidence" value="ECO:0007669"/>
    <property type="project" value="InterPro"/>
</dbReference>
<name>A0A5D0QXL3_9FLAO</name>
<dbReference type="EMBL" id="VSKL01000002">
    <property type="protein sequence ID" value="TYB73619.1"/>
    <property type="molecule type" value="Genomic_DNA"/>
</dbReference>
<dbReference type="PIRSF" id="PIRSF006092">
    <property type="entry name" value="GreA_GreB"/>
    <property type="match status" value="1"/>
</dbReference>
<sequence length="148" mass="16449">MNEKEALLQACFSYVNKRIASYKDEIETIKESIEANDKSNDMDDDSGNGKLFNDLEKNAQHLTDATKTLDTLKLINPKKNFDSVSLGSVVKTTQNTFFISISIGVIVTENQSYFGISLLSPIGQLLKGKVIGDTITFNNNTHKILEIK</sequence>
<gene>
    <name evidence="1" type="ORF">ES675_08170</name>
</gene>
<protein>
    <recommendedName>
        <fullName evidence="3">Transcription elongation factor</fullName>
    </recommendedName>
</protein>
<dbReference type="RefSeq" id="WP_066247953.1">
    <property type="nucleotide sequence ID" value="NZ_VSKL01000002.1"/>
</dbReference>
<dbReference type="AlphaFoldDB" id="A0A5D0QXL3"/>
<evidence type="ECO:0000313" key="1">
    <source>
        <dbReference type="EMBL" id="TYB73619.1"/>
    </source>
</evidence>
<dbReference type="OrthoDB" id="667380at2"/>
<proteinExistence type="predicted"/>
<dbReference type="InterPro" id="IPR023459">
    <property type="entry name" value="Tscrpt_elong_fac_GreA/B_fam"/>
</dbReference>